<dbReference type="Proteomes" id="UP000037751">
    <property type="component" value="Unassembled WGS sequence"/>
</dbReference>
<comment type="caution">
    <text evidence="2">The sequence shown here is derived from an EMBL/GenBank/DDBJ whole genome shotgun (WGS) entry which is preliminary data.</text>
</comment>
<dbReference type="RefSeq" id="XP_017990110.1">
    <property type="nucleotide sequence ID" value="XM_018137386.1"/>
</dbReference>
<reference evidence="2 3" key="1">
    <citation type="submission" date="2015-07" db="EMBL/GenBank/DDBJ databases">
        <title>Draft Genome Sequence of Malassezia furfur CBS1878 and Malassezia pachydermatis CBS1879.</title>
        <authorList>
            <person name="Triana S."/>
            <person name="Ohm R."/>
            <person name="Gonzalez A."/>
            <person name="DeCock H."/>
            <person name="Restrepo S."/>
            <person name="Celis A."/>
        </authorList>
    </citation>
    <scope>NUCLEOTIDE SEQUENCE [LARGE SCALE GENOMIC DNA]</scope>
    <source>
        <strain evidence="2 3">CBS 1879</strain>
    </source>
</reference>
<organism evidence="2 3">
    <name type="scientific">Malassezia pachydermatis</name>
    <dbReference type="NCBI Taxonomy" id="77020"/>
    <lineage>
        <taxon>Eukaryota</taxon>
        <taxon>Fungi</taxon>
        <taxon>Dikarya</taxon>
        <taxon>Basidiomycota</taxon>
        <taxon>Ustilaginomycotina</taxon>
        <taxon>Malasseziomycetes</taxon>
        <taxon>Malasseziales</taxon>
        <taxon>Malasseziaceae</taxon>
        <taxon>Malassezia</taxon>
    </lineage>
</organism>
<dbReference type="GeneID" id="28729262"/>
<gene>
    <name evidence="2" type="ORF">Malapachy_2902</name>
</gene>
<feature type="region of interest" description="Disordered" evidence="1">
    <location>
        <begin position="181"/>
        <end position="248"/>
    </location>
</feature>
<sequence length="323" mass="35459">MLRLSNIVDQLHALIGDDVDVGGAHTALLVNKQSSDIYAYASKDALPVQLNDQHGLMNDLPVSLTSPEDYARRLAAVATASWREQHTHANDKLRSSRRRLTSPERNLTRRLDAMVARDMGLHRNGATWQRGMGTGGTSDLEECAISSPEGDAGDADLGPPVLVVCEYGRIVVASVRIPSLHGQEKQRLRRGPSSRVSRQGSRHQSFTNNSNSSVPVEVSALRQSVSRHALSEDAMDQEFSTEEETDMDSMRSEGANWKRDAVHDTPLLVLCAPQTEEDSSVSWQTLLSQANIYAEIQNSLSLQRTFTSMDDAPAPSLSEKESL</sequence>
<feature type="compositionally biased region" description="Acidic residues" evidence="1">
    <location>
        <begin position="233"/>
        <end position="247"/>
    </location>
</feature>
<protein>
    <submittedName>
        <fullName evidence="2">Uncharacterized protein</fullName>
    </submittedName>
</protein>
<accession>A0A0M8MIZ2</accession>
<dbReference type="VEuPathDB" id="FungiDB:Malapachy_2902"/>
<evidence type="ECO:0000313" key="3">
    <source>
        <dbReference type="Proteomes" id="UP000037751"/>
    </source>
</evidence>
<evidence type="ECO:0000256" key="1">
    <source>
        <dbReference type="SAM" id="MobiDB-lite"/>
    </source>
</evidence>
<dbReference type="OrthoDB" id="3347370at2759"/>
<keyword evidence="3" id="KW-1185">Reference proteome</keyword>
<dbReference type="AlphaFoldDB" id="A0A0M8MIZ2"/>
<proteinExistence type="predicted"/>
<name>A0A0M8MIZ2_9BASI</name>
<dbReference type="EMBL" id="LGAV01000012">
    <property type="protein sequence ID" value="KOS12478.1"/>
    <property type="molecule type" value="Genomic_DNA"/>
</dbReference>
<feature type="compositionally biased region" description="Polar residues" evidence="1">
    <location>
        <begin position="194"/>
        <end position="207"/>
    </location>
</feature>
<evidence type="ECO:0000313" key="2">
    <source>
        <dbReference type="EMBL" id="KOS12478.1"/>
    </source>
</evidence>